<dbReference type="Proteomes" id="UP000030742">
    <property type="component" value="Unassembled WGS sequence"/>
</dbReference>
<accession>N6UA63</accession>
<reference evidence="3" key="2">
    <citation type="submission" date="2024-08" db="UniProtKB">
        <authorList>
            <consortium name="EnsemblMetazoa"/>
        </authorList>
    </citation>
    <scope>IDENTIFICATION</scope>
</reference>
<evidence type="ECO:0000313" key="2">
    <source>
        <dbReference type="EMBL" id="ERL93006.1"/>
    </source>
</evidence>
<protein>
    <submittedName>
        <fullName evidence="1 3">Uncharacterized protein</fullName>
    </submittedName>
</protein>
<dbReference type="Pfam" id="PF15879">
    <property type="entry name" value="MWFE"/>
    <property type="match status" value="1"/>
</dbReference>
<dbReference type="EnsemblMetazoa" id="XM_019907212.1">
    <property type="protein sequence ID" value="XP_019762771.1"/>
    <property type="gene ID" value="LOC109539463"/>
</dbReference>
<dbReference type="STRING" id="77166.N6UA63"/>
<dbReference type="AlphaFoldDB" id="N6UA63"/>
<dbReference type="EMBL" id="KB741011">
    <property type="protein sequence ID" value="ENN75517.1"/>
    <property type="molecule type" value="Genomic_DNA"/>
</dbReference>
<dbReference type="OrthoDB" id="1920692at2759"/>
<evidence type="ECO:0000313" key="1">
    <source>
        <dbReference type="EMBL" id="ENN75517.1"/>
    </source>
</evidence>
<evidence type="ECO:0000313" key="4">
    <source>
        <dbReference type="Proteomes" id="UP000019118"/>
    </source>
</evidence>
<reference evidence="4 5" key="1">
    <citation type="journal article" date="2013" name="Genome Biol.">
        <title>Draft genome of the mountain pine beetle, Dendroctonus ponderosae Hopkins, a major forest pest.</title>
        <authorList>
            <person name="Keeling C.I."/>
            <person name="Yuen M.M."/>
            <person name="Liao N.Y."/>
            <person name="Docking T.R."/>
            <person name="Chan S.K."/>
            <person name="Taylor G.A."/>
            <person name="Palmquist D.L."/>
            <person name="Jackman S.D."/>
            <person name="Nguyen A."/>
            <person name="Li M."/>
            <person name="Henderson H."/>
            <person name="Janes J.K."/>
            <person name="Zhao Y."/>
            <person name="Pandoh P."/>
            <person name="Moore R."/>
            <person name="Sperling F.A."/>
            <person name="Huber D.P."/>
            <person name="Birol I."/>
            <person name="Jones S.J."/>
            <person name="Bohlmann J."/>
        </authorList>
    </citation>
    <scope>NUCLEOTIDE SEQUENCE</scope>
</reference>
<organism evidence="1">
    <name type="scientific">Dendroctonus ponderosae</name>
    <name type="common">Mountain pine beetle</name>
    <dbReference type="NCBI Taxonomy" id="77166"/>
    <lineage>
        <taxon>Eukaryota</taxon>
        <taxon>Metazoa</taxon>
        <taxon>Ecdysozoa</taxon>
        <taxon>Arthropoda</taxon>
        <taxon>Hexapoda</taxon>
        <taxon>Insecta</taxon>
        <taxon>Pterygota</taxon>
        <taxon>Neoptera</taxon>
        <taxon>Endopterygota</taxon>
        <taxon>Coleoptera</taxon>
        <taxon>Polyphaga</taxon>
        <taxon>Cucujiformia</taxon>
        <taxon>Curculionidae</taxon>
        <taxon>Scolytinae</taxon>
        <taxon>Dendroctonus</taxon>
    </lineage>
</organism>
<dbReference type="Proteomes" id="UP000019118">
    <property type="component" value="Unassembled WGS sequence"/>
</dbReference>
<sequence length="70" mass="7880">MWFEILPSAAIVLAGLALPHVSGYVMNKLVLGNMYRRSLATQDLRMQYLRDIRLTGDPYVTNGLENIPDS</sequence>
<dbReference type="HOGENOM" id="CLU_185502_1_0_1"/>
<evidence type="ECO:0000313" key="5">
    <source>
        <dbReference type="Proteomes" id="UP000030742"/>
    </source>
</evidence>
<feature type="non-terminal residue" evidence="1">
    <location>
        <position position="1"/>
    </location>
</feature>
<dbReference type="KEGG" id="dpa:109539463"/>
<evidence type="ECO:0000313" key="3">
    <source>
        <dbReference type="EnsemblMetazoa" id="XP_019762771.1"/>
    </source>
</evidence>
<gene>
    <name evidence="3" type="primary">109539463</name>
    <name evidence="2" type="ORF">D910_10308</name>
    <name evidence="1" type="ORF">YQE_07861</name>
</gene>
<name>N6UA63_DENPD</name>
<dbReference type="EMBL" id="KB632341">
    <property type="protein sequence ID" value="ERL93006.1"/>
    <property type="molecule type" value="Genomic_DNA"/>
</dbReference>
<keyword evidence="4" id="KW-1185">Reference proteome</keyword>
<dbReference type="OMA" id="NTDERWE"/>
<dbReference type="InterPro" id="IPR017384">
    <property type="entry name" value="NADH_Ub_cplx-1_asu_su-1"/>
</dbReference>
<proteinExistence type="predicted"/>